<dbReference type="InterPro" id="IPR001173">
    <property type="entry name" value="Glyco_trans_2-like"/>
</dbReference>
<proteinExistence type="predicted"/>
<dbReference type="AlphaFoldDB" id="A0A2I1RGR5"/>
<evidence type="ECO:0000259" key="1">
    <source>
        <dbReference type="Pfam" id="PF00535"/>
    </source>
</evidence>
<protein>
    <recommendedName>
        <fullName evidence="1">Glycosyltransferase 2-like domain-containing protein</fullName>
    </recommendedName>
</protein>
<dbReference type="PANTHER" id="PTHR43685:SF2">
    <property type="entry name" value="GLYCOSYLTRANSFERASE 2-LIKE DOMAIN-CONTAINING PROTEIN"/>
    <property type="match status" value="1"/>
</dbReference>
<name>A0A2I1RGR5_FAUOS</name>
<dbReference type="CDD" id="cd00761">
    <property type="entry name" value="Glyco_tranf_GTA_type"/>
    <property type="match status" value="1"/>
</dbReference>
<dbReference type="PANTHER" id="PTHR43685">
    <property type="entry name" value="GLYCOSYLTRANSFERASE"/>
    <property type="match status" value="1"/>
</dbReference>
<comment type="caution">
    <text evidence="2">The sequence shown here is derived from an EMBL/GenBank/DDBJ whole genome shotgun (WGS) entry which is preliminary data.</text>
</comment>
<reference evidence="2 3" key="1">
    <citation type="submission" date="2017-12" db="EMBL/GenBank/DDBJ databases">
        <title>Phylogenetic diversity of female urinary microbiome.</title>
        <authorList>
            <person name="Thomas-White K."/>
            <person name="Wolfe A.J."/>
        </authorList>
    </citation>
    <scope>NUCLEOTIDE SEQUENCE [LARGE SCALE GENOMIC DNA]</scope>
    <source>
        <strain evidence="2 3">UMB0416</strain>
    </source>
</reference>
<dbReference type="Gene3D" id="3.90.550.10">
    <property type="entry name" value="Spore Coat Polysaccharide Biosynthesis Protein SpsA, Chain A"/>
    <property type="match status" value="1"/>
</dbReference>
<dbReference type="InterPro" id="IPR050834">
    <property type="entry name" value="Glycosyltransf_2"/>
</dbReference>
<accession>A0A2I1RGR5</accession>
<gene>
    <name evidence="2" type="ORF">CYJ96_09300</name>
</gene>
<sequence length="320" mass="37821">MNKITIIIPMYNEEKNLEQCIDNLKKQTNQSFDVCFVDDGSTDNTIKVLKNQLEKNIEFRYKIFSQKNSGAATARKKGVELSNTPYISMIDCDDSVSSNYIEQFIQIIEKSDDVDIIIPNMKIEDNLKNWKDFSFYTKDVYLNPLHAVSNTFGGWKVHGIFCIRKLLFLESYNLYNKYNLNNQNFINNDEVITRFNLLNARNIVRSEAIYYYHYNEVSTTKRVNEKRYLMLRNTLIMKEAFADIPGLKKSVYSEIISSIWGTYKYYENNKLSLNNKDNWLKELKYSINQISYRRIIFHLPLKAKVQFLILKKKFLGKKYG</sequence>
<dbReference type="InterPro" id="IPR029044">
    <property type="entry name" value="Nucleotide-diphossugar_trans"/>
</dbReference>
<evidence type="ECO:0000313" key="3">
    <source>
        <dbReference type="Proteomes" id="UP000234914"/>
    </source>
</evidence>
<dbReference type="SUPFAM" id="SSF53448">
    <property type="entry name" value="Nucleotide-diphospho-sugar transferases"/>
    <property type="match status" value="1"/>
</dbReference>
<dbReference type="EMBL" id="PKJS01000011">
    <property type="protein sequence ID" value="PKZ68322.1"/>
    <property type="molecule type" value="Genomic_DNA"/>
</dbReference>
<dbReference type="Proteomes" id="UP000234914">
    <property type="component" value="Unassembled WGS sequence"/>
</dbReference>
<evidence type="ECO:0000313" key="2">
    <source>
        <dbReference type="EMBL" id="PKZ68322.1"/>
    </source>
</evidence>
<feature type="domain" description="Glycosyltransferase 2-like" evidence="1">
    <location>
        <begin position="5"/>
        <end position="140"/>
    </location>
</feature>
<dbReference type="Pfam" id="PF00535">
    <property type="entry name" value="Glycos_transf_2"/>
    <property type="match status" value="1"/>
</dbReference>
<dbReference type="RefSeq" id="WP_101964789.1">
    <property type="nucleotide sequence ID" value="NZ_PKJS01000011.1"/>
</dbReference>
<organism evidence="2 3">
    <name type="scientific">Faucicola osloensis</name>
    <name type="common">Moraxella osloensis</name>
    <dbReference type="NCBI Taxonomy" id="34062"/>
    <lineage>
        <taxon>Bacteria</taxon>
        <taxon>Pseudomonadati</taxon>
        <taxon>Pseudomonadota</taxon>
        <taxon>Gammaproteobacteria</taxon>
        <taxon>Moraxellales</taxon>
        <taxon>Moraxellaceae</taxon>
        <taxon>Faucicola</taxon>
    </lineage>
</organism>